<dbReference type="AlphaFoldDB" id="A0A3S5DLT5"/>
<feature type="transmembrane region" description="Helical" evidence="2">
    <location>
        <begin position="65"/>
        <end position="85"/>
    </location>
</feature>
<accession>A0A3S5DLT5</accession>
<feature type="compositionally biased region" description="Basic residues" evidence="1">
    <location>
        <begin position="212"/>
        <end position="232"/>
    </location>
</feature>
<dbReference type="GO" id="GO:0005886">
    <property type="term" value="C:plasma membrane"/>
    <property type="evidence" value="ECO:0007669"/>
    <property type="project" value="TreeGrafter"/>
</dbReference>
<reference evidence="3 4" key="1">
    <citation type="submission" date="2018-12" db="EMBL/GenBank/DDBJ databases">
        <authorList>
            <consortium name="Pathogen Informatics"/>
        </authorList>
    </citation>
    <scope>NUCLEOTIDE SEQUENCE [LARGE SCALE GENOMIC DNA]</scope>
    <source>
        <strain evidence="3 4">NCTC9695</strain>
    </source>
</reference>
<dbReference type="PANTHER" id="PTHR34821:SF2">
    <property type="entry name" value="INNER MEMBRANE PROTEIN YDCZ"/>
    <property type="match status" value="1"/>
</dbReference>
<keyword evidence="2" id="KW-1133">Transmembrane helix</keyword>
<evidence type="ECO:0000256" key="1">
    <source>
        <dbReference type="SAM" id="MobiDB-lite"/>
    </source>
</evidence>
<feature type="region of interest" description="Disordered" evidence="1">
    <location>
        <begin position="197"/>
        <end position="232"/>
    </location>
</feature>
<proteinExistence type="predicted"/>
<feature type="transmembrane region" description="Helical" evidence="2">
    <location>
        <begin position="36"/>
        <end position="58"/>
    </location>
</feature>
<evidence type="ECO:0000256" key="2">
    <source>
        <dbReference type="SAM" id="Phobius"/>
    </source>
</evidence>
<dbReference type="EMBL" id="LR134182">
    <property type="protein sequence ID" value="VEB44602.1"/>
    <property type="molecule type" value="Genomic_DNA"/>
</dbReference>
<dbReference type="Proteomes" id="UP000275777">
    <property type="component" value="Chromosome"/>
</dbReference>
<protein>
    <submittedName>
        <fullName evidence="3">Uncharacterized protein conserved in bacteria</fullName>
    </submittedName>
</protein>
<evidence type="ECO:0000313" key="4">
    <source>
        <dbReference type="Proteomes" id="UP000275777"/>
    </source>
</evidence>
<keyword evidence="2" id="KW-0812">Transmembrane</keyword>
<feature type="region of interest" description="Disordered" evidence="1">
    <location>
        <begin position="144"/>
        <end position="184"/>
    </location>
</feature>
<sequence length="232" mass="24516">MLFFMILAIANGLCIGGSRSINGKLAQHDGALAASFWNHLGGFLFLSLLLASGAAAFRLPLDAPWSAWCGGVIGAAFVALNGFALPRLGTMKTALLVIAGQMLAGALIDRIVGDGGQSAPVQLAGIALIILGLYVSKPQAVALQPSRAGQHDHRHPGQRQRATQGVPTVRPHAVHQPQPSDRHRHVNAAISGIRAARGCRMQGQQPGEQRQRQRRGASSHKGRPSRNTSHGR</sequence>
<dbReference type="PANTHER" id="PTHR34821">
    <property type="entry name" value="INNER MEMBRANE PROTEIN YDCZ"/>
    <property type="match status" value="1"/>
</dbReference>
<dbReference type="InterPro" id="IPR006750">
    <property type="entry name" value="YdcZ"/>
</dbReference>
<gene>
    <name evidence="3" type="ORF">NCTC9695_05093</name>
</gene>
<evidence type="ECO:0000313" key="3">
    <source>
        <dbReference type="EMBL" id="VEB44602.1"/>
    </source>
</evidence>
<dbReference type="Pfam" id="PF04657">
    <property type="entry name" value="DMT_YdcZ"/>
    <property type="match status" value="1"/>
</dbReference>
<organism evidence="3 4">
    <name type="scientific">Chromobacterium violaceum</name>
    <dbReference type="NCBI Taxonomy" id="536"/>
    <lineage>
        <taxon>Bacteria</taxon>
        <taxon>Pseudomonadati</taxon>
        <taxon>Pseudomonadota</taxon>
        <taxon>Betaproteobacteria</taxon>
        <taxon>Neisseriales</taxon>
        <taxon>Chromobacteriaceae</taxon>
        <taxon>Chromobacterium</taxon>
    </lineage>
</organism>
<keyword evidence="2" id="KW-0472">Membrane</keyword>
<name>A0A3S5DLT5_CHRVL</name>